<sequence>MSNPTPSFQPQQPHGSQQPQYGQGQQGTAQQSFGQQSSGPGAGSIEIPGKGTRTLASVGQRALARIIDALIAGFAGGIAAVILGGIIGAIASASGGSDAGFGLAMIVTGVGILFIAIAGLVYETLMLARFGATLGKMAMKIKVVSLETGEAPRLVNAALRFALPGLIGIIPIVGGLAALACWLSPLFDSTGRQQGWHDKVAKTVVIANS</sequence>
<dbReference type="Proteomes" id="UP000092596">
    <property type="component" value="Chromosome"/>
</dbReference>
<dbReference type="KEGG" id="dva:DAD186_16510"/>
<dbReference type="PANTHER" id="PTHR36115">
    <property type="entry name" value="PROLINE-RICH ANTIGEN HOMOLOG-RELATED"/>
    <property type="match status" value="1"/>
</dbReference>
<keyword evidence="4 7" id="KW-1133">Transmembrane helix</keyword>
<evidence type="ECO:0000256" key="7">
    <source>
        <dbReference type="SAM" id="Phobius"/>
    </source>
</evidence>
<keyword evidence="2" id="KW-1003">Cell membrane</keyword>
<dbReference type="PANTHER" id="PTHR36115:SF4">
    <property type="entry name" value="MEMBRANE PROTEIN"/>
    <property type="match status" value="1"/>
</dbReference>
<evidence type="ECO:0000256" key="5">
    <source>
        <dbReference type="ARBA" id="ARBA00023136"/>
    </source>
</evidence>
<feature type="region of interest" description="Disordered" evidence="6">
    <location>
        <begin position="1"/>
        <end position="47"/>
    </location>
</feature>
<comment type="subcellular location">
    <subcellularLocation>
        <location evidence="1">Cell membrane</location>
        <topology evidence="1">Multi-pass membrane protein</topology>
    </subcellularLocation>
</comment>
<feature type="transmembrane region" description="Helical" evidence="7">
    <location>
        <begin position="161"/>
        <end position="187"/>
    </location>
</feature>
<accession>A0A1B0ZJM8</accession>
<keyword evidence="3 7" id="KW-0812">Transmembrane</keyword>
<dbReference type="GO" id="GO:0005886">
    <property type="term" value="C:plasma membrane"/>
    <property type="evidence" value="ECO:0007669"/>
    <property type="project" value="UniProtKB-SubCell"/>
</dbReference>
<name>A0A1B0ZJM8_9MICO</name>
<feature type="domain" description="RDD" evidence="8">
    <location>
        <begin position="55"/>
        <end position="202"/>
    </location>
</feature>
<evidence type="ECO:0000313" key="10">
    <source>
        <dbReference type="Proteomes" id="UP000092596"/>
    </source>
</evidence>
<reference evidence="9 10" key="1">
    <citation type="submission" date="2015-06" db="EMBL/GenBank/DDBJ databases">
        <title>Investigation of pathophysiology for high-risk pregnancy and development of treatment modality based on it.</title>
        <authorList>
            <person name="Kim B.-C."/>
            <person name="Lim S."/>
        </authorList>
    </citation>
    <scope>NUCLEOTIDE SEQUENCE [LARGE SCALE GENOMIC DNA]</scope>
    <source>
        <strain evidence="9 10">AD1-86</strain>
    </source>
</reference>
<evidence type="ECO:0000256" key="4">
    <source>
        <dbReference type="ARBA" id="ARBA00022989"/>
    </source>
</evidence>
<dbReference type="InterPro" id="IPR051791">
    <property type="entry name" value="Pra-immunoreactive"/>
</dbReference>
<evidence type="ECO:0000313" key="9">
    <source>
        <dbReference type="EMBL" id="ANP28201.1"/>
    </source>
</evidence>
<evidence type="ECO:0000256" key="3">
    <source>
        <dbReference type="ARBA" id="ARBA00022692"/>
    </source>
</evidence>
<evidence type="ECO:0000256" key="2">
    <source>
        <dbReference type="ARBA" id="ARBA00022475"/>
    </source>
</evidence>
<dbReference type="AlphaFoldDB" id="A0A1B0ZJM8"/>
<proteinExistence type="predicted"/>
<evidence type="ECO:0000256" key="1">
    <source>
        <dbReference type="ARBA" id="ARBA00004651"/>
    </source>
</evidence>
<dbReference type="InterPro" id="IPR010432">
    <property type="entry name" value="RDD"/>
</dbReference>
<evidence type="ECO:0000256" key="6">
    <source>
        <dbReference type="SAM" id="MobiDB-lite"/>
    </source>
</evidence>
<protein>
    <recommendedName>
        <fullName evidence="8">RDD domain-containing protein</fullName>
    </recommendedName>
</protein>
<feature type="transmembrane region" description="Helical" evidence="7">
    <location>
        <begin position="69"/>
        <end position="93"/>
    </location>
</feature>
<feature type="compositionally biased region" description="Low complexity" evidence="6">
    <location>
        <begin position="1"/>
        <end position="39"/>
    </location>
</feature>
<dbReference type="STRING" id="1630135.DAD186_16510"/>
<feature type="transmembrane region" description="Helical" evidence="7">
    <location>
        <begin position="99"/>
        <end position="122"/>
    </location>
</feature>
<evidence type="ECO:0000259" key="8">
    <source>
        <dbReference type="Pfam" id="PF06271"/>
    </source>
</evidence>
<keyword evidence="5 7" id="KW-0472">Membrane</keyword>
<dbReference type="RefSeq" id="WP_065248232.1">
    <property type="nucleotide sequence ID" value="NZ_CP012117.1"/>
</dbReference>
<dbReference type="Pfam" id="PF06271">
    <property type="entry name" value="RDD"/>
    <property type="match status" value="1"/>
</dbReference>
<dbReference type="EMBL" id="CP012117">
    <property type="protein sequence ID" value="ANP28201.1"/>
    <property type="molecule type" value="Genomic_DNA"/>
</dbReference>
<gene>
    <name evidence="9" type="ORF">DAD186_16510</name>
</gene>
<organism evidence="9 10">
    <name type="scientific">Dermabacter vaginalis</name>
    <dbReference type="NCBI Taxonomy" id="1630135"/>
    <lineage>
        <taxon>Bacteria</taxon>
        <taxon>Bacillati</taxon>
        <taxon>Actinomycetota</taxon>
        <taxon>Actinomycetes</taxon>
        <taxon>Micrococcales</taxon>
        <taxon>Dermabacteraceae</taxon>
        <taxon>Dermabacter</taxon>
    </lineage>
</organism>